<dbReference type="PANTHER" id="PTHR45138">
    <property type="entry name" value="REGULATORY COMPONENTS OF SENSORY TRANSDUCTION SYSTEM"/>
    <property type="match status" value="1"/>
</dbReference>
<dbReference type="GO" id="GO:0000160">
    <property type="term" value="P:phosphorelay signal transduction system"/>
    <property type="evidence" value="ECO:0007669"/>
    <property type="project" value="InterPro"/>
</dbReference>
<dbReference type="PANTHER" id="PTHR45138:SF9">
    <property type="entry name" value="DIGUANYLATE CYCLASE DGCM-RELATED"/>
    <property type="match status" value="1"/>
</dbReference>
<comment type="catalytic activity">
    <reaction evidence="2">
        <text>2 GTP = 3',3'-c-di-GMP + 2 diphosphate</text>
        <dbReference type="Rhea" id="RHEA:24898"/>
        <dbReference type="ChEBI" id="CHEBI:33019"/>
        <dbReference type="ChEBI" id="CHEBI:37565"/>
        <dbReference type="ChEBI" id="CHEBI:58805"/>
        <dbReference type="EC" id="2.7.7.65"/>
    </reaction>
</comment>
<evidence type="ECO:0000259" key="6">
    <source>
        <dbReference type="PROSITE" id="PS50887"/>
    </source>
</evidence>
<feature type="modified residue" description="4-aspartylphosphate" evidence="3">
    <location>
        <position position="64"/>
    </location>
</feature>
<dbReference type="EC" id="2.7.7.65" evidence="1"/>
<dbReference type="SUPFAM" id="SSF52172">
    <property type="entry name" value="CheY-like"/>
    <property type="match status" value="1"/>
</dbReference>
<dbReference type="GO" id="GO:0043709">
    <property type="term" value="P:cell adhesion involved in single-species biofilm formation"/>
    <property type="evidence" value="ECO:0007669"/>
    <property type="project" value="TreeGrafter"/>
</dbReference>
<accession>A0A6J4MY68</accession>
<dbReference type="GO" id="GO:1902201">
    <property type="term" value="P:negative regulation of bacterial-type flagellum-dependent cell motility"/>
    <property type="evidence" value="ECO:0007669"/>
    <property type="project" value="TreeGrafter"/>
</dbReference>
<dbReference type="InterPro" id="IPR029787">
    <property type="entry name" value="Nucleotide_cyclase"/>
</dbReference>
<evidence type="ECO:0000256" key="1">
    <source>
        <dbReference type="ARBA" id="ARBA00012528"/>
    </source>
</evidence>
<reference evidence="7" key="1">
    <citation type="submission" date="2020-02" db="EMBL/GenBank/DDBJ databases">
        <authorList>
            <person name="Meier V. D."/>
        </authorList>
    </citation>
    <scope>NUCLEOTIDE SEQUENCE</scope>
    <source>
        <strain evidence="7">AVDCRST_MAG68</strain>
    </source>
</reference>
<dbReference type="Pfam" id="PF00072">
    <property type="entry name" value="Response_reg"/>
    <property type="match status" value="1"/>
</dbReference>
<dbReference type="FunFam" id="3.30.70.270:FF:000001">
    <property type="entry name" value="Diguanylate cyclase domain protein"/>
    <property type="match status" value="1"/>
</dbReference>
<evidence type="ECO:0000256" key="4">
    <source>
        <dbReference type="SAM" id="Coils"/>
    </source>
</evidence>
<name>A0A6J4MY68_9BACT</name>
<dbReference type="GO" id="GO:0052621">
    <property type="term" value="F:diguanylate cyclase activity"/>
    <property type="evidence" value="ECO:0007669"/>
    <property type="project" value="UniProtKB-EC"/>
</dbReference>
<dbReference type="Gene3D" id="3.30.70.270">
    <property type="match status" value="1"/>
</dbReference>
<feature type="coiled-coil region" evidence="4">
    <location>
        <begin position="126"/>
        <end position="160"/>
    </location>
</feature>
<feature type="domain" description="Response regulatory" evidence="5">
    <location>
        <begin position="15"/>
        <end position="131"/>
    </location>
</feature>
<dbReference type="EMBL" id="CADCTW010000253">
    <property type="protein sequence ID" value="CAA9372396.1"/>
    <property type="molecule type" value="Genomic_DNA"/>
</dbReference>
<evidence type="ECO:0000256" key="3">
    <source>
        <dbReference type="PROSITE-ProRule" id="PRU00169"/>
    </source>
</evidence>
<dbReference type="CDD" id="cd01949">
    <property type="entry name" value="GGDEF"/>
    <property type="match status" value="1"/>
</dbReference>
<sequence length="327" mass="36659">MTEPPVRADDPERTRILVVDDVPDNVDILDARLSSRGYLVVTATNGQEALDRVHGEAPHLILCDVMMPVIDGFEVSRRIKSDTSLPFIPIILVTAKDTAEDIVEGLEAGADDYISKPYNFKELEARVRAMLRIKRLQDELDQKNRELEVANKRLRKLSITDGLTGLFNHRHVHELLRDEWERSLRSGEPVGVAMLDLDRFKSINDTYGHPTGDVVLYETARIISETAREIDMVGRYGGEEFIAILPNTDEEAAAHFAERVRERVEAHLYRDEDNEIRMTVSCGVASAPLEGIDSPEALLKQADEALYSAKTSGRNRVIRSSEVAAAE</sequence>
<keyword evidence="4" id="KW-0175">Coiled coil</keyword>
<dbReference type="SMART" id="SM00448">
    <property type="entry name" value="REC"/>
    <property type="match status" value="1"/>
</dbReference>
<feature type="domain" description="GGDEF" evidence="6">
    <location>
        <begin position="188"/>
        <end position="322"/>
    </location>
</feature>
<organism evidence="7">
    <name type="scientific">uncultured Gemmatimonadota bacterium</name>
    <dbReference type="NCBI Taxonomy" id="203437"/>
    <lineage>
        <taxon>Bacteria</taxon>
        <taxon>Pseudomonadati</taxon>
        <taxon>Gemmatimonadota</taxon>
        <taxon>environmental samples</taxon>
    </lineage>
</organism>
<evidence type="ECO:0000313" key="7">
    <source>
        <dbReference type="EMBL" id="CAA9372396.1"/>
    </source>
</evidence>
<keyword evidence="3" id="KW-0597">Phosphoprotein</keyword>
<dbReference type="PROSITE" id="PS50110">
    <property type="entry name" value="RESPONSE_REGULATORY"/>
    <property type="match status" value="1"/>
</dbReference>
<proteinExistence type="predicted"/>
<evidence type="ECO:0000259" key="5">
    <source>
        <dbReference type="PROSITE" id="PS50110"/>
    </source>
</evidence>
<dbReference type="InterPro" id="IPR043128">
    <property type="entry name" value="Rev_trsase/Diguanyl_cyclase"/>
</dbReference>
<dbReference type="InterPro" id="IPR000160">
    <property type="entry name" value="GGDEF_dom"/>
</dbReference>
<dbReference type="PROSITE" id="PS50887">
    <property type="entry name" value="GGDEF"/>
    <property type="match status" value="1"/>
</dbReference>
<dbReference type="InterPro" id="IPR001789">
    <property type="entry name" value="Sig_transdc_resp-reg_receiver"/>
</dbReference>
<protein>
    <recommendedName>
        <fullName evidence="1">diguanylate cyclase</fullName>
        <ecNumber evidence="1">2.7.7.65</ecNumber>
    </recommendedName>
</protein>
<dbReference type="InterPro" id="IPR011006">
    <property type="entry name" value="CheY-like_superfamily"/>
</dbReference>
<dbReference type="Pfam" id="PF00990">
    <property type="entry name" value="GGDEF"/>
    <property type="match status" value="1"/>
</dbReference>
<gene>
    <name evidence="7" type="ORF">AVDCRST_MAG68-5650</name>
</gene>
<dbReference type="SMART" id="SM00267">
    <property type="entry name" value="GGDEF"/>
    <property type="match status" value="1"/>
</dbReference>
<dbReference type="Gene3D" id="3.40.50.2300">
    <property type="match status" value="1"/>
</dbReference>
<dbReference type="AlphaFoldDB" id="A0A6J4MY68"/>
<dbReference type="InterPro" id="IPR050469">
    <property type="entry name" value="Diguanylate_Cyclase"/>
</dbReference>
<dbReference type="NCBIfam" id="TIGR00254">
    <property type="entry name" value="GGDEF"/>
    <property type="match status" value="1"/>
</dbReference>
<dbReference type="GO" id="GO:0005886">
    <property type="term" value="C:plasma membrane"/>
    <property type="evidence" value="ECO:0007669"/>
    <property type="project" value="TreeGrafter"/>
</dbReference>
<evidence type="ECO:0000256" key="2">
    <source>
        <dbReference type="ARBA" id="ARBA00034247"/>
    </source>
</evidence>
<dbReference type="SUPFAM" id="SSF55073">
    <property type="entry name" value="Nucleotide cyclase"/>
    <property type="match status" value="1"/>
</dbReference>